<dbReference type="AlphaFoldDB" id="A0A194X7H1"/>
<keyword evidence="2" id="KW-0805">Transcription regulation</keyword>
<dbReference type="PROSITE" id="PS00463">
    <property type="entry name" value="ZN2_CY6_FUNGAL_1"/>
    <property type="match status" value="1"/>
</dbReference>
<gene>
    <name evidence="7" type="ORF">LY89DRAFT_685896</name>
</gene>
<dbReference type="RefSeq" id="XP_018070399.1">
    <property type="nucleotide sequence ID" value="XM_018215166.1"/>
</dbReference>
<evidence type="ECO:0000256" key="3">
    <source>
        <dbReference type="ARBA" id="ARBA00023163"/>
    </source>
</evidence>
<dbReference type="Pfam" id="PF00172">
    <property type="entry name" value="Zn_clus"/>
    <property type="match status" value="1"/>
</dbReference>
<dbReference type="CDD" id="cd12148">
    <property type="entry name" value="fungal_TF_MHR"/>
    <property type="match status" value="1"/>
</dbReference>
<dbReference type="PROSITE" id="PS50048">
    <property type="entry name" value="ZN2_CY6_FUNGAL_2"/>
    <property type="match status" value="1"/>
</dbReference>
<keyword evidence="1" id="KW-0479">Metal-binding</keyword>
<dbReference type="OrthoDB" id="3266505at2759"/>
<dbReference type="InterPro" id="IPR007219">
    <property type="entry name" value="XnlR_reg_dom"/>
</dbReference>
<keyword evidence="8" id="KW-1185">Reference proteome</keyword>
<dbReference type="SMART" id="SM00066">
    <property type="entry name" value="GAL4"/>
    <property type="match status" value="1"/>
</dbReference>
<accession>A0A194X7H1</accession>
<evidence type="ECO:0000313" key="7">
    <source>
        <dbReference type="EMBL" id="KUJ16044.1"/>
    </source>
</evidence>
<dbReference type="Proteomes" id="UP000070700">
    <property type="component" value="Unassembled WGS sequence"/>
</dbReference>
<dbReference type="InterPro" id="IPR001138">
    <property type="entry name" value="Zn2Cys6_DnaBD"/>
</dbReference>
<evidence type="ECO:0000313" key="8">
    <source>
        <dbReference type="Proteomes" id="UP000070700"/>
    </source>
</evidence>
<dbReference type="GO" id="GO:0008270">
    <property type="term" value="F:zinc ion binding"/>
    <property type="evidence" value="ECO:0007669"/>
    <property type="project" value="InterPro"/>
</dbReference>
<dbReference type="SMART" id="SM00906">
    <property type="entry name" value="Fungal_trans"/>
    <property type="match status" value="1"/>
</dbReference>
<evidence type="ECO:0000256" key="2">
    <source>
        <dbReference type="ARBA" id="ARBA00023015"/>
    </source>
</evidence>
<dbReference type="InterPro" id="IPR051127">
    <property type="entry name" value="Fungal_SecMet_Regulators"/>
</dbReference>
<protein>
    <recommendedName>
        <fullName evidence="6">Zn(2)-C6 fungal-type domain-containing protein</fullName>
    </recommendedName>
</protein>
<dbReference type="PANTHER" id="PTHR47424:SF6">
    <property type="entry name" value="PROLINE UTILIZATION TRANS-ACTIVATOR"/>
    <property type="match status" value="1"/>
</dbReference>
<keyword evidence="3" id="KW-0804">Transcription</keyword>
<dbReference type="Pfam" id="PF04082">
    <property type="entry name" value="Fungal_trans"/>
    <property type="match status" value="1"/>
</dbReference>
<feature type="region of interest" description="Disordered" evidence="5">
    <location>
        <begin position="187"/>
        <end position="209"/>
    </location>
</feature>
<feature type="compositionally biased region" description="Polar residues" evidence="5">
    <location>
        <begin position="194"/>
        <end position="204"/>
    </location>
</feature>
<organism evidence="7 8">
    <name type="scientific">Mollisia scopiformis</name>
    <name type="common">Conifer needle endophyte fungus</name>
    <name type="synonym">Phialocephala scopiformis</name>
    <dbReference type="NCBI Taxonomy" id="149040"/>
    <lineage>
        <taxon>Eukaryota</taxon>
        <taxon>Fungi</taxon>
        <taxon>Dikarya</taxon>
        <taxon>Ascomycota</taxon>
        <taxon>Pezizomycotina</taxon>
        <taxon>Leotiomycetes</taxon>
        <taxon>Helotiales</taxon>
        <taxon>Mollisiaceae</taxon>
        <taxon>Mollisia</taxon>
    </lineage>
</organism>
<dbReference type="InterPro" id="IPR036864">
    <property type="entry name" value="Zn2-C6_fun-type_DNA-bd_sf"/>
</dbReference>
<dbReference type="GeneID" id="28824892"/>
<dbReference type="Gene3D" id="4.10.240.10">
    <property type="entry name" value="Zn(2)-C6 fungal-type DNA-binding domain"/>
    <property type="match status" value="1"/>
</dbReference>
<dbReference type="EMBL" id="KQ947417">
    <property type="protein sequence ID" value="KUJ16044.1"/>
    <property type="molecule type" value="Genomic_DNA"/>
</dbReference>
<evidence type="ECO:0000256" key="1">
    <source>
        <dbReference type="ARBA" id="ARBA00022723"/>
    </source>
</evidence>
<dbReference type="PANTHER" id="PTHR47424">
    <property type="entry name" value="REGULATORY PROTEIN GAL4"/>
    <property type="match status" value="1"/>
</dbReference>
<proteinExistence type="predicted"/>
<evidence type="ECO:0000259" key="6">
    <source>
        <dbReference type="PROSITE" id="PS50048"/>
    </source>
</evidence>
<dbReference type="GO" id="GO:0006351">
    <property type="term" value="P:DNA-templated transcription"/>
    <property type="evidence" value="ECO:0007669"/>
    <property type="project" value="InterPro"/>
</dbReference>
<keyword evidence="4" id="KW-0539">Nucleus</keyword>
<name>A0A194X7H1_MOLSC</name>
<dbReference type="CDD" id="cd00067">
    <property type="entry name" value="GAL4"/>
    <property type="match status" value="1"/>
</dbReference>
<evidence type="ECO:0000256" key="4">
    <source>
        <dbReference type="ARBA" id="ARBA00023242"/>
    </source>
</evidence>
<dbReference type="KEGG" id="psco:LY89DRAFT_685896"/>
<evidence type="ECO:0000256" key="5">
    <source>
        <dbReference type="SAM" id="MobiDB-lite"/>
    </source>
</evidence>
<dbReference type="InParanoid" id="A0A194X7H1"/>
<dbReference type="SUPFAM" id="SSF57701">
    <property type="entry name" value="Zn2/Cys6 DNA-binding domain"/>
    <property type="match status" value="1"/>
</dbReference>
<sequence>METHSRRRVPLDKRKRTETSCDKCKSRKQKCDRIHGQTQCRYCELHGIECTSTQPRKKRVYGNVEGLGTRLALLESLVKGLLPEANLSSNDEMQQLGKSLGIPLPPLEDNTINAQKNKEEEEITLPLLPDQQGQVQYIGPASSFGFHLKLRRLIGNYTDFQFSMFGKNAADPDITLAFPNASGAAYEKDPGGQRTLSNASSDCGSPSEAMREIDPTTLESLIDSYFDVVHSDFPVLHDASFRETYELWTVSDATSAANPVWLCGLFCVLLLARRVASVSIPQEAERHWWRYVQTLLPTVFFASNIFAVQALLLAALHLHNTSHRDACWNLTGTAVRIAHAIGLHRDDVKHAQSPLGRELRKQLWWTLYAFEQMQVSSYDRPSVIEHNVSLVSCPNERIVGVAGHCPQDYMKWSQKLVILFGTACRVLNTVGNNHNIPDDAYSRPLSPAAGVLRDLIKWQKELPSHLRLDVTDSLAPSSRRPILLLHAQFHYTVLLMSRSTLLRRATVLSTNIDDPPSEALLVISKTCIDSGRALGRLLLKLDSINKFNAFTWWDIFYTVASALILVLDISCSAKQNRLSSGAASKDILQKLACLMSRQLRDWNVPGSMAKWATIVVDVNATAEELMTTPTMQRSARLQDVLAPAAIGSIEPIQHIPQHESDQTIGINDTGLAIPFPYSSPTDGFSYETPAPGREEAQQFWAELSFMDDLNEQSQDWSWDDIDAILRGSEQQNDTRRHIP</sequence>
<feature type="domain" description="Zn(2)-C6 fungal-type" evidence="6">
    <location>
        <begin position="20"/>
        <end position="52"/>
    </location>
</feature>
<dbReference type="GO" id="GO:0003677">
    <property type="term" value="F:DNA binding"/>
    <property type="evidence" value="ECO:0007669"/>
    <property type="project" value="InterPro"/>
</dbReference>
<dbReference type="GO" id="GO:0000981">
    <property type="term" value="F:DNA-binding transcription factor activity, RNA polymerase II-specific"/>
    <property type="evidence" value="ECO:0007669"/>
    <property type="project" value="InterPro"/>
</dbReference>
<reference evidence="7 8" key="1">
    <citation type="submission" date="2015-10" db="EMBL/GenBank/DDBJ databases">
        <title>Full genome of DAOMC 229536 Phialocephala scopiformis, a fungal endophyte of spruce producing the potent anti-insectan compound rugulosin.</title>
        <authorList>
            <consortium name="DOE Joint Genome Institute"/>
            <person name="Walker A.K."/>
            <person name="Frasz S.L."/>
            <person name="Seifert K.A."/>
            <person name="Miller J.D."/>
            <person name="Mondo S.J."/>
            <person name="Labutti K."/>
            <person name="Lipzen A."/>
            <person name="Dockter R."/>
            <person name="Kennedy M."/>
            <person name="Grigoriev I.V."/>
            <person name="Spatafora J.W."/>
        </authorList>
    </citation>
    <scope>NUCLEOTIDE SEQUENCE [LARGE SCALE GENOMIC DNA]</scope>
    <source>
        <strain evidence="7 8">CBS 120377</strain>
    </source>
</reference>